<dbReference type="EMBL" id="KV407454">
    <property type="protein sequence ID" value="KZF26360.1"/>
    <property type="molecule type" value="Genomic_DNA"/>
</dbReference>
<name>A0A165JKT8_XYLHT</name>
<proteinExistence type="predicted"/>
<evidence type="ECO:0000313" key="3">
    <source>
        <dbReference type="Proteomes" id="UP000076632"/>
    </source>
</evidence>
<feature type="compositionally biased region" description="Low complexity" evidence="1">
    <location>
        <begin position="238"/>
        <end position="248"/>
    </location>
</feature>
<dbReference type="RefSeq" id="XP_018191915.1">
    <property type="nucleotide sequence ID" value="XM_018330720.1"/>
</dbReference>
<dbReference type="STRING" id="1328760.A0A165JKT8"/>
<dbReference type="Proteomes" id="UP000076632">
    <property type="component" value="Unassembled WGS sequence"/>
</dbReference>
<feature type="compositionally biased region" description="Polar residues" evidence="1">
    <location>
        <begin position="227"/>
        <end position="237"/>
    </location>
</feature>
<sequence>MSAPLFVDGFQRVKSGWLLQALRFFMYHLLYEDRGLLHEQFVNLKRGQRPRPWSKQLHGGLQPLQLQWIGNHAQIHAHELLPIRTQPPGRHEYEDFFESGPEGFERLCITSQTSHPSDTPASRPPFDPTYVPLDSFSRHIQNLLYVPAFIHGLFKPKPSSASKTNSASNVAETNHPADNATNAPPTSGPATLLSAPPGFYAQMVHPNLGPSTVATGSGSGSTAFGTDANTTGNGFTESNNSSSAHNSHLNIDMTHPVVLNSPLSTLPGGLLQQITIVFPGTNFVAQPPSSDNNGNVNASQFFFGSAPPSANIYNSPPSASAQANNANPTNLADPANPQAQPTPEDTLPSIPLVPYYRFTATGCDSQIFGAHGIIHELPSQDEIPGFHRFAMLKYYPAENGEFNEADIECYEGVVIPGGQIIIGRWFYPEWERNLVTGEFRLIDGVLSESGPFLWWTVEEAKNTVTAAAPPNADASSNQ</sequence>
<dbReference type="GeneID" id="28895857"/>
<organism evidence="2 3">
    <name type="scientific">Xylona heveae (strain CBS 132557 / TC161)</name>
    <dbReference type="NCBI Taxonomy" id="1328760"/>
    <lineage>
        <taxon>Eukaryota</taxon>
        <taxon>Fungi</taxon>
        <taxon>Dikarya</taxon>
        <taxon>Ascomycota</taxon>
        <taxon>Pezizomycotina</taxon>
        <taxon>Xylonomycetes</taxon>
        <taxon>Xylonales</taxon>
        <taxon>Xylonaceae</taxon>
        <taxon>Xylona</taxon>
    </lineage>
</organism>
<feature type="region of interest" description="Disordered" evidence="1">
    <location>
        <begin position="313"/>
        <end position="347"/>
    </location>
</feature>
<evidence type="ECO:0000313" key="2">
    <source>
        <dbReference type="EMBL" id="KZF26360.1"/>
    </source>
</evidence>
<accession>A0A165JKT8</accession>
<gene>
    <name evidence="2" type="ORF">L228DRAFT_235443</name>
</gene>
<evidence type="ECO:0000256" key="1">
    <source>
        <dbReference type="SAM" id="MobiDB-lite"/>
    </source>
</evidence>
<feature type="compositionally biased region" description="Low complexity" evidence="1">
    <location>
        <begin position="211"/>
        <end position="226"/>
    </location>
</feature>
<feature type="region of interest" description="Disordered" evidence="1">
    <location>
        <begin position="157"/>
        <end position="194"/>
    </location>
</feature>
<dbReference type="InParanoid" id="A0A165JKT8"/>
<protein>
    <submittedName>
        <fullName evidence="2">Uncharacterized protein</fullName>
    </submittedName>
</protein>
<feature type="region of interest" description="Disordered" evidence="1">
    <location>
        <begin position="211"/>
        <end position="248"/>
    </location>
</feature>
<feature type="compositionally biased region" description="Polar residues" evidence="1">
    <location>
        <begin position="179"/>
        <end position="189"/>
    </location>
</feature>
<feature type="compositionally biased region" description="Polar residues" evidence="1">
    <location>
        <begin position="159"/>
        <end position="172"/>
    </location>
</feature>
<feature type="compositionally biased region" description="Low complexity" evidence="1">
    <location>
        <begin position="314"/>
        <end position="328"/>
    </location>
</feature>
<reference evidence="2 3" key="1">
    <citation type="journal article" date="2016" name="Fungal Biol.">
        <title>The genome of Xylona heveae provides a window into fungal endophytism.</title>
        <authorList>
            <person name="Gazis R."/>
            <person name="Kuo A."/>
            <person name="Riley R."/>
            <person name="LaButti K."/>
            <person name="Lipzen A."/>
            <person name="Lin J."/>
            <person name="Amirebrahimi M."/>
            <person name="Hesse C.N."/>
            <person name="Spatafora J.W."/>
            <person name="Henrissat B."/>
            <person name="Hainaut M."/>
            <person name="Grigoriev I.V."/>
            <person name="Hibbett D.S."/>
        </authorList>
    </citation>
    <scope>NUCLEOTIDE SEQUENCE [LARGE SCALE GENOMIC DNA]</scope>
    <source>
        <strain evidence="2 3">TC161</strain>
    </source>
</reference>
<dbReference type="OrthoDB" id="3971593at2759"/>
<keyword evidence="3" id="KW-1185">Reference proteome</keyword>
<dbReference type="AlphaFoldDB" id="A0A165JKT8"/>